<dbReference type="GO" id="GO:0015677">
    <property type="term" value="P:copper ion import"/>
    <property type="evidence" value="ECO:0007669"/>
    <property type="project" value="TreeGrafter"/>
</dbReference>
<keyword evidence="14" id="KW-0406">Ion transport</keyword>
<keyword evidence="13" id="KW-0408">Iron</keyword>
<evidence type="ECO:0000256" key="16">
    <source>
        <dbReference type="SAM" id="Phobius"/>
    </source>
</evidence>
<feature type="transmembrane region" description="Helical" evidence="16">
    <location>
        <begin position="348"/>
        <end position="365"/>
    </location>
</feature>
<dbReference type="InterPro" id="IPR013130">
    <property type="entry name" value="Fe3_Rdtase_TM_dom"/>
</dbReference>
<dbReference type="PANTHER" id="PTHR32361">
    <property type="entry name" value="FERRIC/CUPRIC REDUCTASE TRANSMEMBRANE COMPONENT"/>
    <property type="match status" value="1"/>
</dbReference>
<evidence type="ECO:0000256" key="2">
    <source>
        <dbReference type="ARBA" id="ARBA00004141"/>
    </source>
</evidence>
<feature type="transmembrane region" description="Helical" evidence="16">
    <location>
        <begin position="173"/>
        <end position="194"/>
    </location>
</feature>
<evidence type="ECO:0000256" key="4">
    <source>
        <dbReference type="ARBA" id="ARBA00022448"/>
    </source>
</evidence>
<dbReference type="OrthoDB" id="4494341at2759"/>
<accession>A0A1B7THM1</accession>
<gene>
    <name evidence="19" type="ORF">HANVADRAFT_51569</name>
</gene>
<evidence type="ECO:0000256" key="14">
    <source>
        <dbReference type="ARBA" id="ARBA00023065"/>
    </source>
</evidence>
<keyword evidence="4" id="KW-0813">Transport</keyword>
<dbReference type="SFLD" id="SFLDG01168">
    <property type="entry name" value="Ferric_reductase_subgroup_(FRE"/>
    <property type="match status" value="1"/>
</dbReference>
<keyword evidence="11 16" id="KW-1133">Transmembrane helix</keyword>
<evidence type="ECO:0000256" key="6">
    <source>
        <dbReference type="ARBA" id="ARBA00022630"/>
    </source>
</evidence>
<dbReference type="InterPro" id="IPR051410">
    <property type="entry name" value="Ferric/Cupric_Reductase"/>
</dbReference>
<keyword evidence="10" id="KW-0249">Electron transport</keyword>
<keyword evidence="6" id="KW-0285">Flavoprotein</keyword>
<keyword evidence="9" id="KW-0521">NADP</keyword>
<comment type="subcellular location">
    <subcellularLocation>
        <location evidence="2">Membrane</location>
        <topology evidence="2">Multi-pass membrane protein</topology>
    </subcellularLocation>
</comment>
<sequence length="730" mass="83865">MKFLFSLFLTATYLLSFTQAEKLRNSKWVREQDVSTFLGCKYAVTTQALYCSTDSTKRYTCQCQDVVAQGAFVYCGVQETKNKTVGMKRFLKNYNSKCSSSGVSFTMEDLYTIYDNATKYIETAKEYGSYSVKKDVLRTPLIYNHTLYKAGEKTYYINYRNLSTAIITGIAQVAWWFFVALIGACHQILARVFPSFGSNAFLQRVMNDVWFKSYKQPIKLFGFELGFIPNKLESVVLAGSFVLFMIGSFGLYEYNAESINLTSKEIQLTGFIADRTGYLACFAMNLTFLFAGRNNFFLWATGWNFSGFMIYHKFVARWTVLLVFAHSMAYVWLSVKQGRYKGRIHQQYWIWGSVATTCGMVMLPFSSQFFRKRVYDIFVFFHILLALFFLIGTWYHLIDFNLQYYCYATIGIWSLDRILRAVRMFILFGGFRKNKVTIIKNPLNKEVSGEEVDSEDLFFRIDVDNYNKSLFKIKDGNFSFVYILHPRGFWQSHPFTIVKLKENNNFTIVIKAKKGLTKHIYNSIAKSGSDSKYFRVCVEGPYGMSKSDVVSKFDNFAAVVVGTGISGPLCYMNHHRNSVFDEKNSKPNVIHWGVKSLAVVESYREELTQLLSHGNVKVNVYCNRMKGYNSRQSSNIPSSESVSEDKDETLGVSSINSLTNTILGFDNLELVTEYMSVDQIVCEEMNQSSSLAIMTCGLPAICDETRYHFLKTLKAKKNGRYQFIDDSQVW</sequence>
<reference evidence="20" key="1">
    <citation type="journal article" date="2016" name="Proc. Natl. Acad. Sci. U.S.A.">
        <title>Comparative genomics of biotechnologically important yeasts.</title>
        <authorList>
            <person name="Riley R."/>
            <person name="Haridas S."/>
            <person name="Wolfe K.H."/>
            <person name="Lopes M.R."/>
            <person name="Hittinger C.T."/>
            <person name="Goeker M."/>
            <person name="Salamov A.A."/>
            <person name="Wisecaver J.H."/>
            <person name="Long T.M."/>
            <person name="Calvey C.H."/>
            <person name="Aerts A.L."/>
            <person name="Barry K.W."/>
            <person name="Choi C."/>
            <person name="Clum A."/>
            <person name="Coughlan A.Y."/>
            <person name="Deshpande S."/>
            <person name="Douglass A.P."/>
            <person name="Hanson S.J."/>
            <person name="Klenk H.-P."/>
            <person name="LaButti K.M."/>
            <person name="Lapidus A."/>
            <person name="Lindquist E.A."/>
            <person name="Lipzen A.M."/>
            <person name="Meier-Kolthoff J.P."/>
            <person name="Ohm R.A."/>
            <person name="Otillar R.P."/>
            <person name="Pangilinan J.L."/>
            <person name="Peng Y."/>
            <person name="Rokas A."/>
            <person name="Rosa C.A."/>
            <person name="Scheuner C."/>
            <person name="Sibirny A.A."/>
            <person name="Slot J.C."/>
            <person name="Stielow J.B."/>
            <person name="Sun H."/>
            <person name="Kurtzman C.P."/>
            <person name="Blackwell M."/>
            <person name="Grigoriev I.V."/>
            <person name="Jeffries T.W."/>
        </authorList>
    </citation>
    <scope>NUCLEOTIDE SEQUENCE [LARGE SCALE GENOMIC DNA]</scope>
    <source>
        <strain evidence="20">NRRL Y-1626</strain>
    </source>
</reference>
<feature type="transmembrane region" description="Helical" evidence="16">
    <location>
        <begin position="272"/>
        <end position="293"/>
    </location>
</feature>
<dbReference type="InterPro" id="IPR017927">
    <property type="entry name" value="FAD-bd_FR_type"/>
</dbReference>
<dbReference type="EMBL" id="LXPE01000004">
    <property type="protein sequence ID" value="OBA28240.1"/>
    <property type="molecule type" value="Genomic_DNA"/>
</dbReference>
<evidence type="ECO:0000256" key="9">
    <source>
        <dbReference type="ARBA" id="ARBA00022857"/>
    </source>
</evidence>
<dbReference type="CDD" id="cd06186">
    <property type="entry name" value="NOX_Duox_like_FAD_NADP"/>
    <property type="match status" value="1"/>
</dbReference>
<dbReference type="Proteomes" id="UP000092321">
    <property type="component" value="Unassembled WGS sequence"/>
</dbReference>
<dbReference type="InterPro" id="IPR039261">
    <property type="entry name" value="FNR_nucleotide-bd"/>
</dbReference>
<evidence type="ECO:0000313" key="19">
    <source>
        <dbReference type="EMBL" id="OBA28240.1"/>
    </source>
</evidence>
<evidence type="ECO:0000256" key="7">
    <source>
        <dbReference type="ARBA" id="ARBA00022692"/>
    </source>
</evidence>
<dbReference type="GO" id="GO:0000293">
    <property type="term" value="F:ferric-chelate reductase activity"/>
    <property type="evidence" value="ECO:0007669"/>
    <property type="project" value="UniProtKB-ARBA"/>
</dbReference>
<evidence type="ECO:0000256" key="5">
    <source>
        <dbReference type="ARBA" id="ARBA00022617"/>
    </source>
</evidence>
<evidence type="ECO:0000256" key="17">
    <source>
        <dbReference type="SAM" id="SignalP"/>
    </source>
</evidence>
<keyword evidence="12" id="KW-0560">Oxidoreductase</keyword>
<comment type="cofactor">
    <cofactor evidence="1">
        <name>FAD</name>
        <dbReference type="ChEBI" id="CHEBI:57692"/>
    </cofactor>
</comment>
<dbReference type="InterPro" id="IPR013121">
    <property type="entry name" value="Fe_red_NAD-bd_6"/>
</dbReference>
<evidence type="ECO:0000256" key="12">
    <source>
        <dbReference type="ARBA" id="ARBA00023002"/>
    </source>
</evidence>
<evidence type="ECO:0000256" key="8">
    <source>
        <dbReference type="ARBA" id="ARBA00022827"/>
    </source>
</evidence>
<feature type="chain" id="PRO_5008598755" description="FAD-binding FR-type domain-containing protein" evidence="17">
    <location>
        <begin position="21"/>
        <end position="730"/>
    </location>
</feature>
<dbReference type="PROSITE" id="PS51384">
    <property type="entry name" value="FAD_FR"/>
    <property type="match status" value="1"/>
</dbReference>
<feature type="transmembrane region" description="Helical" evidence="16">
    <location>
        <begin position="235"/>
        <end position="252"/>
    </location>
</feature>
<dbReference type="Gene3D" id="3.40.50.80">
    <property type="entry name" value="Nucleotide-binding domain of ferredoxin-NADP reductase (FNR) module"/>
    <property type="match status" value="1"/>
</dbReference>
<name>A0A1B7THM1_9ASCO</name>
<keyword evidence="7 16" id="KW-0812">Transmembrane</keyword>
<evidence type="ECO:0000256" key="10">
    <source>
        <dbReference type="ARBA" id="ARBA00022982"/>
    </source>
</evidence>
<feature type="transmembrane region" description="Helical" evidence="16">
    <location>
        <begin position="377"/>
        <end position="396"/>
    </location>
</feature>
<protein>
    <recommendedName>
        <fullName evidence="18">FAD-binding FR-type domain-containing protein</fullName>
    </recommendedName>
</protein>
<keyword evidence="15 16" id="KW-0472">Membrane</keyword>
<feature type="transmembrane region" description="Helical" evidence="16">
    <location>
        <begin position="314"/>
        <end position="333"/>
    </location>
</feature>
<keyword evidence="17" id="KW-0732">Signal</keyword>
<evidence type="ECO:0000256" key="3">
    <source>
        <dbReference type="ARBA" id="ARBA00006278"/>
    </source>
</evidence>
<organism evidence="19 20">
    <name type="scientific">Hanseniaspora valbyensis NRRL Y-1626</name>
    <dbReference type="NCBI Taxonomy" id="766949"/>
    <lineage>
        <taxon>Eukaryota</taxon>
        <taxon>Fungi</taxon>
        <taxon>Dikarya</taxon>
        <taxon>Ascomycota</taxon>
        <taxon>Saccharomycotina</taxon>
        <taxon>Saccharomycetes</taxon>
        <taxon>Saccharomycodales</taxon>
        <taxon>Saccharomycodaceae</taxon>
        <taxon>Hanseniaspora</taxon>
    </lineage>
</organism>
<comment type="caution">
    <text evidence="19">The sequence shown here is derived from an EMBL/GenBank/DDBJ whole genome shotgun (WGS) entry which is preliminary data.</text>
</comment>
<dbReference type="GO" id="GO:0005886">
    <property type="term" value="C:plasma membrane"/>
    <property type="evidence" value="ECO:0007669"/>
    <property type="project" value="TreeGrafter"/>
</dbReference>
<evidence type="ECO:0000256" key="15">
    <source>
        <dbReference type="ARBA" id="ARBA00023136"/>
    </source>
</evidence>
<keyword evidence="8" id="KW-0274">FAD</keyword>
<evidence type="ECO:0000259" key="18">
    <source>
        <dbReference type="PROSITE" id="PS51384"/>
    </source>
</evidence>
<evidence type="ECO:0000313" key="20">
    <source>
        <dbReference type="Proteomes" id="UP000092321"/>
    </source>
</evidence>
<dbReference type="GO" id="GO:0006826">
    <property type="term" value="P:iron ion transport"/>
    <property type="evidence" value="ECO:0007669"/>
    <property type="project" value="TreeGrafter"/>
</dbReference>
<evidence type="ECO:0000256" key="11">
    <source>
        <dbReference type="ARBA" id="ARBA00022989"/>
    </source>
</evidence>
<keyword evidence="5" id="KW-0479">Metal-binding</keyword>
<dbReference type="PANTHER" id="PTHR32361:SF25">
    <property type="entry name" value="FERRIC_CUPRIC REDUCTASE TRANSMEMBRANE COMPONENT 1"/>
    <property type="match status" value="1"/>
</dbReference>
<dbReference type="Pfam" id="PF01794">
    <property type="entry name" value="Ferric_reduct"/>
    <property type="match status" value="1"/>
</dbReference>
<comment type="similarity">
    <text evidence="3">Belongs to the ferric reductase (FRE) family.</text>
</comment>
<keyword evidence="5" id="KW-0349">Heme</keyword>
<dbReference type="InterPro" id="IPR013112">
    <property type="entry name" value="FAD-bd_8"/>
</dbReference>
<keyword evidence="20" id="KW-1185">Reference proteome</keyword>
<feature type="signal peptide" evidence="17">
    <location>
        <begin position="1"/>
        <end position="20"/>
    </location>
</feature>
<evidence type="ECO:0000256" key="13">
    <source>
        <dbReference type="ARBA" id="ARBA00023004"/>
    </source>
</evidence>
<dbReference type="SFLD" id="SFLDS00052">
    <property type="entry name" value="Ferric_Reductase_Domain"/>
    <property type="match status" value="1"/>
</dbReference>
<dbReference type="Pfam" id="PF08022">
    <property type="entry name" value="FAD_binding_8"/>
    <property type="match status" value="1"/>
</dbReference>
<dbReference type="AlphaFoldDB" id="A0A1B7THM1"/>
<feature type="domain" description="FAD-binding FR-type" evidence="18">
    <location>
        <begin position="411"/>
        <end position="548"/>
    </location>
</feature>
<evidence type="ECO:0000256" key="1">
    <source>
        <dbReference type="ARBA" id="ARBA00001974"/>
    </source>
</evidence>
<dbReference type="GO" id="GO:0006879">
    <property type="term" value="P:intracellular iron ion homeostasis"/>
    <property type="evidence" value="ECO:0007669"/>
    <property type="project" value="TreeGrafter"/>
</dbReference>
<dbReference type="Pfam" id="PF08030">
    <property type="entry name" value="NAD_binding_6"/>
    <property type="match status" value="1"/>
</dbReference>
<proteinExistence type="inferred from homology"/>